<sequence>MKLKKVKHGLINITDQSVNMGIIFIVLGIVAAVGYTVYSKFWAVNETNVISNIINEVRNMGEGNGGYGTANYNQAIINSEAISSKVKYSGTTIYNHSGGTITVVGANTGFTVTSTGLSKKDCINMASQLGTADMASTKINSTSINGVVSTIAATAACSSDSNTVAFTTRG</sequence>
<dbReference type="InterPro" id="IPR014911">
    <property type="entry name" value="PilS_N"/>
</dbReference>
<accession>A0A379TQY8</accession>
<comment type="subcellular location">
    <subcellularLocation>
        <location evidence="1">Membrane</location>
    </subcellularLocation>
</comment>
<dbReference type="SUPFAM" id="SSF54523">
    <property type="entry name" value="Pili subunits"/>
    <property type="match status" value="1"/>
</dbReference>
<dbReference type="GO" id="GO:0016020">
    <property type="term" value="C:membrane"/>
    <property type="evidence" value="ECO:0007669"/>
    <property type="project" value="UniProtKB-SubCell"/>
</dbReference>
<dbReference type="EMBL" id="UGXH01000001">
    <property type="protein sequence ID" value="SUG53027.1"/>
    <property type="molecule type" value="Genomic_DNA"/>
</dbReference>
<evidence type="ECO:0000259" key="3">
    <source>
        <dbReference type="Pfam" id="PF08805"/>
    </source>
</evidence>
<feature type="transmembrane region" description="Helical" evidence="2">
    <location>
        <begin position="20"/>
        <end position="38"/>
    </location>
</feature>
<evidence type="ECO:0000256" key="1">
    <source>
        <dbReference type="ARBA" id="ARBA00004370"/>
    </source>
</evidence>
<organism evidence="4 5">
    <name type="scientific">Salmonella diarizonae</name>
    <dbReference type="NCBI Taxonomy" id="59204"/>
    <lineage>
        <taxon>Bacteria</taxon>
        <taxon>Pseudomonadati</taxon>
        <taxon>Pseudomonadota</taxon>
        <taxon>Gammaproteobacteria</taxon>
        <taxon>Enterobacterales</taxon>
        <taxon>Enterobacteriaceae</taxon>
        <taxon>Salmonella</taxon>
    </lineage>
</organism>
<feature type="domain" description="Type 4 secretion system PilS N-terminal" evidence="3">
    <location>
        <begin position="45"/>
        <end position="168"/>
    </location>
</feature>
<name>A0A379TQY8_SALDZ</name>
<evidence type="ECO:0000313" key="4">
    <source>
        <dbReference type="EMBL" id="SUG53027.1"/>
    </source>
</evidence>
<dbReference type="Pfam" id="PF08805">
    <property type="entry name" value="PilS"/>
    <property type="match status" value="1"/>
</dbReference>
<proteinExistence type="predicted"/>
<reference evidence="4 5" key="1">
    <citation type="submission" date="2018-06" db="EMBL/GenBank/DDBJ databases">
        <authorList>
            <consortium name="Pathogen Informatics"/>
            <person name="Doyle S."/>
        </authorList>
    </citation>
    <scope>NUCLEOTIDE SEQUENCE [LARGE SCALE GENOMIC DNA]</scope>
    <source>
        <strain evidence="4 5">NCTC10060</strain>
    </source>
</reference>
<dbReference type="RefSeq" id="WP_000768888.1">
    <property type="nucleotide sequence ID" value="NZ_DACWWF010000017.1"/>
</dbReference>
<dbReference type="Gene3D" id="3.30.1690.10">
    <property type="entry name" value="TcpA-like pilin"/>
    <property type="match status" value="1"/>
</dbReference>
<dbReference type="InterPro" id="IPR045584">
    <property type="entry name" value="Pilin-like"/>
</dbReference>
<evidence type="ECO:0000313" key="5">
    <source>
        <dbReference type="Proteomes" id="UP000254633"/>
    </source>
</evidence>
<dbReference type="AlphaFoldDB" id="A0A379TQY8"/>
<keyword evidence="2" id="KW-1133">Transmembrane helix</keyword>
<protein>
    <submittedName>
        <fullName evidence="4">PilS N terminal</fullName>
    </submittedName>
</protein>
<keyword evidence="2" id="KW-0812">Transmembrane</keyword>
<keyword evidence="2" id="KW-0472">Membrane</keyword>
<evidence type="ECO:0000256" key="2">
    <source>
        <dbReference type="SAM" id="Phobius"/>
    </source>
</evidence>
<gene>
    <name evidence="4" type="ORF">NCTC10060_00055</name>
</gene>
<dbReference type="Proteomes" id="UP000254633">
    <property type="component" value="Unassembled WGS sequence"/>
</dbReference>